<feature type="transmembrane region" description="Helical" evidence="6">
    <location>
        <begin position="100"/>
        <end position="124"/>
    </location>
</feature>
<proteinExistence type="inferred from homology"/>
<reference evidence="7 8" key="1">
    <citation type="submission" date="2022-06" db="EMBL/GenBank/DDBJ databases">
        <authorList>
            <person name="Xuan X."/>
        </authorList>
    </citation>
    <scope>NUCLEOTIDE SEQUENCE [LARGE SCALE GENOMIC DNA]</scope>
    <source>
        <strain evidence="7 8">2V75</strain>
    </source>
</reference>
<dbReference type="EMBL" id="JAMXIB010000004">
    <property type="protein sequence ID" value="MCO5724556.1"/>
    <property type="molecule type" value="Genomic_DNA"/>
</dbReference>
<evidence type="ECO:0000256" key="5">
    <source>
        <dbReference type="ARBA" id="ARBA00023136"/>
    </source>
</evidence>
<accession>A0ABT1AXC9</accession>
<feature type="transmembrane region" description="Helical" evidence="6">
    <location>
        <begin position="70"/>
        <end position="94"/>
    </location>
</feature>
<comment type="subcellular location">
    <subcellularLocation>
        <location evidence="1">Membrane</location>
        <topology evidence="1">Multi-pass membrane protein</topology>
    </subcellularLocation>
</comment>
<keyword evidence="5 6" id="KW-0472">Membrane</keyword>
<keyword evidence="3 6" id="KW-0812">Transmembrane</keyword>
<evidence type="ECO:0000256" key="3">
    <source>
        <dbReference type="ARBA" id="ARBA00022692"/>
    </source>
</evidence>
<dbReference type="InterPro" id="IPR006696">
    <property type="entry name" value="DUF423"/>
</dbReference>
<keyword evidence="4 6" id="KW-1133">Transmembrane helix</keyword>
<organism evidence="7 8">
    <name type="scientific">Robiginitalea marina</name>
    <dbReference type="NCBI Taxonomy" id="2954105"/>
    <lineage>
        <taxon>Bacteria</taxon>
        <taxon>Pseudomonadati</taxon>
        <taxon>Bacteroidota</taxon>
        <taxon>Flavobacteriia</taxon>
        <taxon>Flavobacteriales</taxon>
        <taxon>Flavobacteriaceae</taxon>
        <taxon>Robiginitalea</taxon>
    </lineage>
</organism>
<feature type="transmembrane region" description="Helical" evidence="6">
    <location>
        <begin position="42"/>
        <end position="58"/>
    </location>
</feature>
<evidence type="ECO:0000256" key="6">
    <source>
        <dbReference type="SAM" id="Phobius"/>
    </source>
</evidence>
<dbReference type="RefSeq" id="WP_252740932.1">
    <property type="nucleotide sequence ID" value="NZ_JAMXIB010000004.1"/>
</dbReference>
<sequence length="133" mass="13899">MNKTFLGCGAALGLLAVILGALGAHALKAHLGAAALESFRTGVAYQMYHALFLLLLGGSGRLGELAGKAVGYLVLSGILLFSFSIYALTLAPLAGMDLGAIGWVTPLGGLLMISGWSLLIYRVIRSPRKQEIR</sequence>
<dbReference type="PANTHER" id="PTHR43461">
    <property type="entry name" value="TRANSMEMBRANE PROTEIN 256"/>
    <property type="match status" value="1"/>
</dbReference>
<evidence type="ECO:0000256" key="4">
    <source>
        <dbReference type="ARBA" id="ARBA00022989"/>
    </source>
</evidence>
<dbReference type="Pfam" id="PF04241">
    <property type="entry name" value="DUF423"/>
    <property type="match status" value="1"/>
</dbReference>
<protein>
    <submittedName>
        <fullName evidence="7">DUF423 domain-containing protein</fullName>
    </submittedName>
</protein>
<dbReference type="Proteomes" id="UP001206312">
    <property type="component" value="Unassembled WGS sequence"/>
</dbReference>
<evidence type="ECO:0000313" key="8">
    <source>
        <dbReference type="Proteomes" id="UP001206312"/>
    </source>
</evidence>
<comment type="similarity">
    <text evidence="2">Belongs to the UPF0382 family.</text>
</comment>
<gene>
    <name evidence="7" type="ORF">NG653_06790</name>
</gene>
<evidence type="ECO:0000313" key="7">
    <source>
        <dbReference type="EMBL" id="MCO5724556.1"/>
    </source>
</evidence>
<name>A0ABT1AXC9_9FLAO</name>
<keyword evidence="8" id="KW-1185">Reference proteome</keyword>
<evidence type="ECO:0000256" key="2">
    <source>
        <dbReference type="ARBA" id="ARBA00009694"/>
    </source>
</evidence>
<comment type="caution">
    <text evidence="7">The sequence shown here is derived from an EMBL/GenBank/DDBJ whole genome shotgun (WGS) entry which is preliminary data.</text>
</comment>
<evidence type="ECO:0000256" key="1">
    <source>
        <dbReference type="ARBA" id="ARBA00004141"/>
    </source>
</evidence>
<dbReference type="PANTHER" id="PTHR43461:SF1">
    <property type="entry name" value="TRANSMEMBRANE PROTEIN 256"/>
    <property type="match status" value="1"/>
</dbReference>